<evidence type="ECO:0000256" key="1">
    <source>
        <dbReference type="ARBA" id="ARBA00004186"/>
    </source>
</evidence>
<dbReference type="EMBL" id="GDAY02000426">
    <property type="protein sequence ID" value="JAV50987.1"/>
    <property type="molecule type" value="Transcribed_RNA"/>
</dbReference>
<comment type="similarity">
    <text evidence="8">Belongs to the CCDC69 family.</text>
</comment>
<dbReference type="AlphaFoldDB" id="A0A1W7RIN2"/>
<proteinExistence type="inferred from homology"/>
<feature type="coiled-coil region" evidence="9">
    <location>
        <begin position="225"/>
        <end position="287"/>
    </location>
</feature>
<keyword evidence="3" id="KW-0963">Cytoplasm</keyword>
<evidence type="ECO:0000256" key="9">
    <source>
        <dbReference type="SAM" id="Coils"/>
    </source>
</evidence>
<name>A0A1W7RIN2_AGKCO</name>
<dbReference type="GO" id="GO:0008017">
    <property type="term" value="F:microtubule binding"/>
    <property type="evidence" value="ECO:0007669"/>
    <property type="project" value="TreeGrafter"/>
</dbReference>
<evidence type="ECO:0000256" key="7">
    <source>
        <dbReference type="ARBA" id="ARBA00023288"/>
    </source>
</evidence>
<evidence type="ECO:0000313" key="10">
    <source>
        <dbReference type="EMBL" id="JAV50987.1"/>
    </source>
</evidence>
<comment type="subcellular location">
    <subcellularLocation>
        <location evidence="1">Cytoplasm</location>
        <location evidence="1">Cytoskeleton</location>
        <location evidence="1">Spindle</location>
    </subcellularLocation>
    <subcellularLocation>
        <location evidence="2">Midbody</location>
    </subcellularLocation>
</comment>
<dbReference type="InterPro" id="IPR051293">
    <property type="entry name" value="MTUS1/CCDC69"/>
</dbReference>
<feature type="coiled-coil region" evidence="9">
    <location>
        <begin position="46"/>
        <end position="170"/>
    </location>
</feature>
<accession>A0A1W7RIN2</accession>
<evidence type="ECO:0000256" key="2">
    <source>
        <dbReference type="ARBA" id="ARBA00004214"/>
    </source>
</evidence>
<keyword evidence="4" id="KW-0519">Myristate</keyword>
<sequence length="308" mass="36495">MGCKGSKPGCCEARRKKEIKAQYNSGQASCELIALKTEANTDYLHNEAEKRKAAKMEKQMEETTRLQQEQQEEEDCLKEVHHAEIHRLRQDIQLQVEKEDLQHKQFSEKYDMLKREQEETLQKLQKTHDQEKLFLTESYQKTQASLQETIDKLTSQLKSFQEKMKRVEESILSRDYKKHIQDYGTPSQFWEQELESLHFVIEMKNERIHSLDKKLLNLEIVMESNLLVEEKIKILQQENEDLQVRMQNHMTVTRQLSDELLTIREALEKETQLREQAHREKEELLYRVLHGDSGHPFAISTETSLIAT</sequence>
<dbReference type="GO" id="GO:0005819">
    <property type="term" value="C:spindle"/>
    <property type="evidence" value="ECO:0007669"/>
    <property type="project" value="UniProtKB-SubCell"/>
</dbReference>
<evidence type="ECO:0000256" key="8">
    <source>
        <dbReference type="ARBA" id="ARBA00038407"/>
    </source>
</evidence>
<keyword evidence="5 9" id="KW-0175">Coiled coil</keyword>
<reference evidence="10" key="2">
    <citation type="submission" date="2017-04" db="EMBL/GenBank/DDBJ databases">
        <title>Venomic assessment of a copperhead snake (Agkistrodon contortrix) produced by parthenogenesis.</title>
        <authorList>
            <person name="Calvete J.J."/>
            <person name="Casewell N."/>
            <person name="Wuster W."/>
            <person name="Rokyta D.R."/>
            <person name="Storey D."/>
            <person name="Smith C.S."/>
            <person name="Schuett G.W."/>
            <person name="Booth W."/>
        </authorList>
    </citation>
    <scope>NUCLEOTIDE SEQUENCE</scope>
    <source>
        <strain evidence="10">KW1091</strain>
        <tissue evidence="10">Venom gland</tissue>
    </source>
</reference>
<evidence type="ECO:0000256" key="6">
    <source>
        <dbReference type="ARBA" id="ARBA00023212"/>
    </source>
</evidence>
<protein>
    <submittedName>
        <fullName evidence="10">Coiled-coil domain containing 69</fullName>
    </submittedName>
</protein>
<evidence type="ECO:0000256" key="5">
    <source>
        <dbReference type="ARBA" id="ARBA00023054"/>
    </source>
</evidence>
<dbReference type="PANTHER" id="PTHR24200:SF6">
    <property type="entry name" value="COILED-COIL DOMAIN-CONTAINING PROTEIN 69"/>
    <property type="match status" value="1"/>
</dbReference>
<dbReference type="GO" id="GO:0005634">
    <property type="term" value="C:nucleus"/>
    <property type="evidence" value="ECO:0007669"/>
    <property type="project" value="TreeGrafter"/>
</dbReference>
<evidence type="ECO:0000256" key="3">
    <source>
        <dbReference type="ARBA" id="ARBA00022490"/>
    </source>
</evidence>
<keyword evidence="7" id="KW-0449">Lipoprotein</keyword>
<dbReference type="PANTHER" id="PTHR24200">
    <property type="entry name" value="TOUCAN, ISOFORM A"/>
    <property type="match status" value="1"/>
</dbReference>
<organism evidence="10">
    <name type="scientific">Agkistrodon contortrix contortrix</name>
    <name type="common">Southern copperhead</name>
    <dbReference type="NCBI Taxonomy" id="8713"/>
    <lineage>
        <taxon>Eukaryota</taxon>
        <taxon>Metazoa</taxon>
        <taxon>Chordata</taxon>
        <taxon>Craniata</taxon>
        <taxon>Vertebrata</taxon>
        <taxon>Euteleostomi</taxon>
        <taxon>Lepidosauria</taxon>
        <taxon>Squamata</taxon>
        <taxon>Bifurcata</taxon>
        <taxon>Unidentata</taxon>
        <taxon>Episquamata</taxon>
        <taxon>Toxicofera</taxon>
        <taxon>Serpentes</taxon>
        <taxon>Colubroidea</taxon>
        <taxon>Viperidae</taxon>
        <taxon>Crotalinae</taxon>
        <taxon>Agkistrodon</taxon>
    </lineage>
</organism>
<keyword evidence="6" id="KW-0206">Cytoskeleton</keyword>
<evidence type="ECO:0000256" key="4">
    <source>
        <dbReference type="ARBA" id="ARBA00022707"/>
    </source>
</evidence>
<dbReference type="GO" id="GO:0005737">
    <property type="term" value="C:cytoplasm"/>
    <property type="evidence" value="ECO:0007669"/>
    <property type="project" value="TreeGrafter"/>
</dbReference>
<dbReference type="GO" id="GO:0030496">
    <property type="term" value="C:midbody"/>
    <property type="evidence" value="ECO:0007669"/>
    <property type="project" value="UniProtKB-SubCell"/>
</dbReference>
<reference evidence="10" key="1">
    <citation type="journal article" date="2015" name="G3 (Bethesda)">
        <title>Post-transcriptional mechanisms contribute little to phenotypic variation in snake venoms.</title>
        <authorList>
            <person name="Rokyta D.R."/>
            <person name="Margres M.J."/>
            <person name="Calvin K."/>
        </authorList>
    </citation>
    <scope>NUCLEOTIDE SEQUENCE</scope>
    <source>
        <strain evidence="10">KW1091</strain>
        <tissue evidence="10">Venom gland</tissue>
    </source>
</reference>